<protein>
    <submittedName>
        <fullName evidence="2">Uncharacterized protein</fullName>
    </submittedName>
</protein>
<evidence type="ECO:0000313" key="3">
    <source>
        <dbReference type="EMBL" id="QRC99738.1"/>
    </source>
</evidence>
<dbReference type="Proteomes" id="UP000663193">
    <property type="component" value="Chromosome 2"/>
</dbReference>
<dbReference type="Proteomes" id="UP000663193">
    <property type="component" value="Chromosome 10"/>
</dbReference>
<feature type="region of interest" description="Disordered" evidence="1">
    <location>
        <begin position="38"/>
        <end position="70"/>
    </location>
</feature>
<reference evidence="4" key="1">
    <citation type="journal article" date="2021" name="BMC Genomics">
        <title>Chromosome-level genome assembly and manually-curated proteome of model necrotroph Parastagonospora nodorum Sn15 reveals a genome-wide trove of candidate effector homologs, and redundancy of virulence-related functions within an accessory chromosome.</title>
        <authorList>
            <person name="Bertazzoni S."/>
            <person name="Jones D.A.B."/>
            <person name="Phan H.T."/>
            <person name="Tan K.-C."/>
            <person name="Hane J.K."/>
        </authorList>
    </citation>
    <scope>NUCLEOTIDE SEQUENCE [LARGE SCALE GENOMIC DNA]</scope>
    <source>
        <strain evidence="4">SN15 / ATCC MYA-4574 / FGSC 10173)</strain>
    </source>
</reference>
<dbReference type="VEuPathDB" id="FungiDB:JI435_413910"/>
<evidence type="ECO:0000313" key="4">
    <source>
        <dbReference type="Proteomes" id="UP000663193"/>
    </source>
</evidence>
<sequence>MVHSMAATTIRELGARHGLSNLSVHDLVEEFARHVSSQVQEKKIQDQNPNSNIRRRNHGLRPSCLIRLRH</sequence>
<gene>
    <name evidence="2" type="ORF">JI435_402090</name>
    <name evidence="3" type="ORF">JI435_413910</name>
</gene>
<dbReference type="VEuPathDB" id="FungiDB:JI435_402090"/>
<organism evidence="2 4">
    <name type="scientific">Phaeosphaeria nodorum (strain SN15 / ATCC MYA-4574 / FGSC 10173)</name>
    <name type="common">Glume blotch fungus</name>
    <name type="synonym">Parastagonospora nodorum</name>
    <dbReference type="NCBI Taxonomy" id="321614"/>
    <lineage>
        <taxon>Eukaryota</taxon>
        <taxon>Fungi</taxon>
        <taxon>Dikarya</taxon>
        <taxon>Ascomycota</taxon>
        <taxon>Pezizomycotina</taxon>
        <taxon>Dothideomycetes</taxon>
        <taxon>Pleosporomycetidae</taxon>
        <taxon>Pleosporales</taxon>
        <taxon>Pleosporineae</taxon>
        <taxon>Phaeosphaeriaceae</taxon>
        <taxon>Parastagonospora</taxon>
    </lineage>
</organism>
<proteinExistence type="predicted"/>
<dbReference type="AlphaFoldDB" id="A0A7U2ESD4"/>
<accession>A0A7U2ESD4</accession>
<keyword evidence="4" id="KW-1185">Reference proteome</keyword>
<dbReference type="EMBL" id="CP069024">
    <property type="protein sequence ID" value="QRC92201.1"/>
    <property type="molecule type" value="Genomic_DNA"/>
</dbReference>
<evidence type="ECO:0000313" key="2">
    <source>
        <dbReference type="EMBL" id="QRC92201.1"/>
    </source>
</evidence>
<reference evidence="2" key="2">
    <citation type="submission" date="2021-01" db="EMBL/GenBank/DDBJ databases">
        <title>Chromosome-level genome assembly and manually-curated proteome of model necrotroph Parastagonospora nodorum Sn15 reveals a genome-wide trove of effector-like homologs, and redundancy of virulence-related functions within an accessory chromosome.</title>
        <authorList>
            <person name="Bertazzoni S."/>
            <person name="Jones D.A.B."/>
            <person name="Phan H.T."/>
            <person name="Tan K.-C."/>
            <person name="Hane J."/>
        </authorList>
    </citation>
    <scope>NUCLEOTIDE SEQUENCE</scope>
    <source>
        <strain evidence="2">SN15</strain>
    </source>
</reference>
<dbReference type="EMBL" id="CP069032">
    <property type="protein sequence ID" value="QRC99738.1"/>
    <property type="molecule type" value="Genomic_DNA"/>
</dbReference>
<evidence type="ECO:0000256" key="1">
    <source>
        <dbReference type="SAM" id="MobiDB-lite"/>
    </source>
</evidence>
<name>A0A7U2ESD4_PHANO</name>